<evidence type="ECO:0000256" key="7">
    <source>
        <dbReference type="ARBA" id="ARBA00023136"/>
    </source>
</evidence>
<keyword evidence="6 8" id="KW-1133">Transmembrane helix</keyword>
<dbReference type="EMBL" id="SJDU01000546">
    <property type="protein sequence ID" value="TKZ26655.1"/>
    <property type="molecule type" value="Genomic_DNA"/>
</dbReference>
<keyword evidence="7 8" id="KW-0472">Membrane</keyword>
<evidence type="ECO:0000313" key="9">
    <source>
        <dbReference type="EMBL" id="TKZ26655.1"/>
    </source>
</evidence>
<sequence length="237" mass="26915">MNTKKHDLISALKYAFPITIPVLIGYIFLGMAYGILMKAKGLDTSLAVFLSLFAYCGSMQYTAINYLFLAPFNPLYALVLTLMVNSRVAFYGISMASKYKSIGILKPFLIFSLSDETFSIVCSHNIQENINKRAFYFFVSFMNYCYWNIGTLLGCLIGSFITFNTKGLDFVLTALFVVIFTEQWLESKDHRGALIGLLCSIPILIFKTNIFIILAMILIFIAISIIYKYNEYGKIYE</sequence>
<evidence type="ECO:0000256" key="1">
    <source>
        <dbReference type="ARBA" id="ARBA00004651"/>
    </source>
</evidence>
<keyword evidence="5 8" id="KW-0812">Transmembrane</keyword>
<evidence type="ECO:0000256" key="8">
    <source>
        <dbReference type="SAM" id="Phobius"/>
    </source>
</evidence>
<dbReference type="PANTHER" id="PTHR34979">
    <property type="entry name" value="INNER MEMBRANE PROTEIN YGAZ"/>
    <property type="match status" value="1"/>
</dbReference>
<name>A0ABY2TMG4_9SPIR</name>
<gene>
    <name evidence="9" type="ORF">EZH24_12205</name>
</gene>
<dbReference type="Proteomes" id="UP000310168">
    <property type="component" value="Unassembled WGS sequence"/>
</dbReference>
<comment type="similarity">
    <text evidence="2">Belongs to the AzlC family.</text>
</comment>
<keyword evidence="10" id="KW-1185">Reference proteome</keyword>
<dbReference type="InterPro" id="IPR011606">
    <property type="entry name" value="Brnchd-chn_aa_trnsp_permease"/>
</dbReference>
<feature type="transmembrane region" description="Helical" evidence="8">
    <location>
        <begin position="75"/>
        <end position="93"/>
    </location>
</feature>
<feature type="transmembrane region" description="Helical" evidence="8">
    <location>
        <begin position="14"/>
        <end position="36"/>
    </location>
</feature>
<comment type="caution">
    <text evidence="9">The sequence shown here is derived from an EMBL/GenBank/DDBJ whole genome shotgun (WGS) entry which is preliminary data.</text>
</comment>
<dbReference type="RefSeq" id="WP_137999335.1">
    <property type="nucleotide sequence ID" value="NZ_SJDU01000546.1"/>
</dbReference>
<comment type="subcellular location">
    <subcellularLocation>
        <location evidence="1">Cell membrane</location>
        <topology evidence="1">Multi-pass membrane protein</topology>
    </subcellularLocation>
</comment>
<feature type="transmembrane region" description="Helical" evidence="8">
    <location>
        <begin position="197"/>
        <end position="227"/>
    </location>
</feature>
<dbReference type="PANTHER" id="PTHR34979:SF1">
    <property type="entry name" value="INNER MEMBRANE PROTEIN YGAZ"/>
    <property type="match status" value="1"/>
</dbReference>
<evidence type="ECO:0000256" key="4">
    <source>
        <dbReference type="ARBA" id="ARBA00022475"/>
    </source>
</evidence>
<reference evidence="9 10" key="1">
    <citation type="journal article" date="2019" name="Anaerobe">
        <title>Brachyspira catarrhinii sp. nov., an anaerobic intestinal spirochaete isolated from vervet monkeys may have been misidentified as Brachyspira aalborgi in previous studies.</title>
        <authorList>
            <person name="Phillips N.D."/>
            <person name="La T."/>
            <person name="Hampson D.J."/>
        </authorList>
    </citation>
    <scope>NUCLEOTIDE SEQUENCE [LARGE SCALE GENOMIC DNA]</scope>
    <source>
        <strain evidence="9 10">Z12</strain>
    </source>
</reference>
<evidence type="ECO:0000256" key="5">
    <source>
        <dbReference type="ARBA" id="ARBA00022692"/>
    </source>
</evidence>
<dbReference type="Pfam" id="PF03591">
    <property type="entry name" value="AzlC"/>
    <property type="match status" value="1"/>
</dbReference>
<evidence type="ECO:0000256" key="2">
    <source>
        <dbReference type="ARBA" id="ARBA00010735"/>
    </source>
</evidence>
<organism evidence="9 10">
    <name type="scientific">Brachyspira catarrhinii</name>
    <dbReference type="NCBI Taxonomy" id="2528966"/>
    <lineage>
        <taxon>Bacteria</taxon>
        <taxon>Pseudomonadati</taxon>
        <taxon>Spirochaetota</taxon>
        <taxon>Spirochaetia</taxon>
        <taxon>Brachyspirales</taxon>
        <taxon>Brachyspiraceae</taxon>
        <taxon>Brachyspira</taxon>
    </lineage>
</organism>
<evidence type="ECO:0000256" key="6">
    <source>
        <dbReference type="ARBA" id="ARBA00022989"/>
    </source>
</evidence>
<proteinExistence type="inferred from homology"/>
<keyword evidence="3" id="KW-0813">Transport</keyword>
<accession>A0ABY2TMG4</accession>
<keyword evidence="4" id="KW-1003">Cell membrane</keyword>
<feature type="transmembrane region" description="Helical" evidence="8">
    <location>
        <begin position="48"/>
        <end position="69"/>
    </location>
</feature>
<evidence type="ECO:0000313" key="10">
    <source>
        <dbReference type="Proteomes" id="UP000310168"/>
    </source>
</evidence>
<protein>
    <submittedName>
        <fullName evidence="9">Branched-chain amino acid ABC transporter permease</fullName>
    </submittedName>
</protein>
<feature type="transmembrane region" description="Helical" evidence="8">
    <location>
        <begin position="134"/>
        <end position="161"/>
    </location>
</feature>
<evidence type="ECO:0000256" key="3">
    <source>
        <dbReference type="ARBA" id="ARBA00022448"/>
    </source>
</evidence>